<evidence type="ECO:0000256" key="2">
    <source>
        <dbReference type="HAMAP-Rule" id="MF_01401"/>
    </source>
</evidence>
<evidence type="ECO:0000259" key="3">
    <source>
        <dbReference type="Pfam" id="PF01625"/>
    </source>
</evidence>
<dbReference type="OrthoDB" id="336560at2157"/>
<dbReference type="AlphaFoldDB" id="A0A1G9XZR0"/>
<dbReference type="NCBIfam" id="TIGR00401">
    <property type="entry name" value="msrA"/>
    <property type="match status" value="1"/>
</dbReference>
<dbReference type="STRING" id="996166.SAMN05192554_11253"/>
<dbReference type="InterPro" id="IPR002569">
    <property type="entry name" value="Met_Sox_Rdtase_MsrA_dom"/>
</dbReference>
<comment type="catalytic activity">
    <reaction evidence="2">
        <text>[thioredoxin]-disulfide + L-methionine + H2O = L-methionine (S)-S-oxide + [thioredoxin]-dithiol</text>
        <dbReference type="Rhea" id="RHEA:19993"/>
        <dbReference type="Rhea" id="RHEA-COMP:10698"/>
        <dbReference type="Rhea" id="RHEA-COMP:10700"/>
        <dbReference type="ChEBI" id="CHEBI:15377"/>
        <dbReference type="ChEBI" id="CHEBI:29950"/>
        <dbReference type="ChEBI" id="CHEBI:50058"/>
        <dbReference type="ChEBI" id="CHEBI:57844"/>
        <dbReference type="ChEBI" id="CHEBI:58772"/>
        <dbReference type="EC" id="1.8.4.11"/>
    </reaction>
</comment>
<dbReference type="EMBL" id="FNIA01000012">
    <property type="protein sequence ID" value="SDN01946.1"/>
    <property type="molecule type" value="Genomic_DNA"/>
</dbReference>
<dbReference type="SUPFAM" id="SSF55068">
    <property type="entry name" value="Peptide methionine sulfoxide reductase"/>
    <property type="match status" value="1"/>
</dbReference>
<name>A0A1G9XZR0_9EURY</name>
<dbReference type="Proteomes" id="UP000199370">
    <property type="component" value="Unassembled WGS sequence"/>
</dbReference>
<dbReference type="EC" id="1.8.4.11" evidence="2"/>
<comment type="function">
    <text evidence="2">Has an important function as a repair enzyme for proteins that have been inactivated by oxidation. Catalyzes the reversible oxidation-reduction of methionine sulfoxide in proteins to methionine.</text>
</comment>
<organism evidence="4 5">
    <name type="scientific">Haloarchaeobius iranensis</name>
    <dbReference type="NCBI Taxonomy" id="996166"/>
    <lineage>
        <taxon>Archaea</taxon>
        <taxon>Methanobacteriati</taxon>
        <taxon>Methanobacteriota</taxon>
        <taxon>Stenosarchaea group</taxon>
        <taxon>Halobacteria</taxon>
        <taxon>Halobacteriales</taxon>
        <taxon>Halorubellaceae</taxon>
        <taxon>Haloarchaeobius</taxon>
    </lineage>
</organism>
<comment type="catalytic activity">
    <reaction evidence="2">
        <text>L-methionyl-[protein] + [thioredoxin]-disulfide + H2O = L-methionyl-(S)-S-oxide-[protein] + [thioredoxin]-dithiol</text>
        <dbReference type="Rhea" id="RHEA:14217"/>
        <dbReference type="Rhea" id="RHEA-COMP:10698"/>
        <dbReference type="Rhea" id="RHEA-COMP:10700"/>
        <dbReference type="Rhea" id="RHEA-COMP:12313"/>
        <dbReference type="Rhea" id="RHEA-COMP:12315"/>
        <dbReference type="ChEBI" id="CHEBI:15377"/>
        <dbReference type="ChEBI" id="CHEBI:16044"/>
        <dbReference type="ChEBI" id="CHEBI:29950"/>
        <dbReference type="ChEBI" id="CHEBI:44120"/>
        <dbReference type="ChEBI" id="CHEBI:50058"/>
        <dbReference type="EC" id="1.8.4.11"/>
    </reaction>
</comment>
<dbReference type="Pfam" id="PF01625">
    <property type="entry name" value="PMSR"/>
    <property type="match status" value="1"/>
</dbReference>
<dbReference type="RefSeq" id="WP_089734066.1">
    <property type="nucleotide sequence ID" value="NZ_FNIA01000012.1"/>
</dbReference>
<accession>A0A1G9XZR0</accession>
<gene>
    <name evidence="2" type="primary">msrA</name>
    <name evidence="4" type="ORF">SAMN05192554_11253</name>
</gene>
<dbReference type="PANTHER" id="PTHR43774:SF1">
    <property type="entry name" value="PEPTIDE METHIONINE SULFOXIDE REDUCTASE MSRA 2"/>
    <property type="match status" value="1"/>
</dbReference>
<keyword evidence="5" id="KW-1185">Reference proteome</keyword>
<proteinExistence type="inferred from homology"/>
<dbReference type="GO" id="GO:0033744">
    <property type="term" value="F:L-methionine:thioredoxin-disulfide S-oxidoreductase activity"/>
    <property type="evidence" value="ECO:0007669"/>
    <property type="project" value="RHEA"/>
</dbReference>
<evidence type="ECO:0000313" key="5">
    <source>
        <dbReference type="Proteomes" id="UP000199370"/>
    </source>
</evidence>
<dbReference type="PANTHER" id="PTHR43774">
    <property type="entry name" value="PEPTIDE METHIONINE SULFOXIDE REDUCTASE"/>
    <property type="match status" value="1"/>
</dbReference>
<reference evidence="4 5" key="1">
    <citation type="submission" date="2016-10" db="EMBL/GenBank/DDBJ databases">
        <authorList>
            <person name="de Groot N.N."/>
        </authorList>
    </citation>
    <scope>NUCLEOTIDE SEQUENCE [LARGE SCALE GENOMIC DNA]</scope>
    <source>
        <strain evidence="5">EB21,IBRC-M 10013,KCTC 4048</strain>
    </source>
</reference>
<protein>
    <recommendedName>
        <fullName evidence="2">Peptide methionine sulfoxide reductase MsrA</fullName>
        <shortName evidence="2">Protein-methionine-S-oxide reductase</shortName>
        <ecNumber evidence="2">1.8.4.11</ecNumber>
    </recommendedName>
    <alternativeName>
        <fullName evidence="2">Peptide-methionine (S)-S-oxide reductase</fullName>
        <shortName evidence="2">Peptide Met(O) reductase</shortName>
    </alternativeName>
</protein>
<evidence type="ECO:0000256" key="1">
    <source>
        <dbReference type="ARBA" id="ARBA00023002"/>
    </source>
</evidence>
<dbReference type="GO" id="GO:0008113">
    <property type="term" value="F:peptide-methionine (S)-S-oxide reductase activity"/>
    <property type="evidence" value="ECO:0007669"/>
    <property type="project" value="UniProtKB-UniRule"/>
</dbReference>
<dbReference type="HAMAP" id="MF_01401">
    <property type="entry name" value="MsrA"/>
    <property type="match status" value="1"/>
</dbReference>
<comment type="similarity">
    <text evidence="2">Belongs to the MsrA Met sulfoxide reductase family.</text>
</comment>
<feature type="domain" description="Peptide methionine sulphoxide reductase MsrA" evidence="3">
    <location>
        <begin position="22"/>
        <end position="154"/>
    </location>
</feature>
<keyword evidence="1 2" id="KW-0560">Oxidoreductase</keyword>
<dbReference type="InterPro" id="IPR036509">
    <property type="entry name" value="Met_Sox_Rdtase_MsrA_sf"/>
</dbReference>
<evidence type="ECO:0000313" key="4">
    <source>
        <dbReference type="EMBL" id="SDN01946.1"/>
    </source>
</evidence>
<dbReference type="Gene3D" id="3.30.1060.10">
    <property type="entry name" value="Peptide methionine sulphoxide reductase MsrA"/>
    <property type="match status" value="1"/>
</dbReference>
<sequence>MDQATDPASIDAAALPPSETATATFGAGCFWGPEARFGALPGVVRTRVGYAGGTTPNPTYHSLGDHTEVVQVEYDPDELSYEALLETFWDCHAPAATGKRQYRSVVLASDDEQLAAAERVRDRIVARTHRANETAIEPLDAVTPAEDYHQKYELRSTPVLGDELVDRLGDTFVDSTVATRLNGFVAGHGDERQRRAFLARLDLPPTVLSEVERRL</sequence>
<feature type="active site" evidence="2">
    <location>
        <position position="29"/>
    </location>
</feature>